<name>A0ACB7SUJ3_HYAAI</name>
<accession>A0ACB7SUJ3</accession>
<organism evidence="1 2">
    <name type="scientific">Hyalomma asiaticum</name>
    <name type="common">Tick</name>
    <dbReference type="NCBI Taxonomy" id="266040"/>
    <lineage>
        <taxon>Eukaryota</taxon>
        <taxon>Metazoa</taxon>
        <taxon>Ecdysozoa</taxon>
        <taxon>Arthropoda</taxon>
        <taxon>Chelicerata</taxon>
        <taxon>Arachnida</taxon>
        <taxon>Acari</taxon>
        <taxon>Parasitiformes</taxon>
        <taxon>Ixodida</taxon>
        <taxon>Ixodoidea</taxon>
        <taxon>Ixodidae</taxon>
        <taxon>Hyalomminae</taxon>
        <taxon>Hyalomma</taxon>
    </lineage>
</organism>
<sequence length="172" mass="18906">MAAPTGDMPSAASGSSASSTAQRRPRKRFRIDEDLCLLREVASADPYNNPQAWDDILRNVILAVQRDLTLRAVKERVDLLVGYFRQQDSVNLRKSGTEEQYGEREILLQDISDLMRSARYVPRNVPRKGNGTGTRPSAATLSAAARQRLARHVRDSAAALMSIPDGGEANGK</sequence>
<comment type="caution">
    <text evidence="1">The sequence shown here is derived from an EMBL/GenBank/DDBJ whole genome shotgun (WGS) entry which is preliminary data.</text>
</comment>
<evidence type="ECO:0000313" key="2">
    <source>
        <dbReference type="Proteomes" id="UP000821845"/>
    </source>
</evidence>
<keyword evidence="2" id="KW-1185">Reference proteome</keyword>
<protein>
    <submittedName>
        <fullName evidence="1">Uncharacterized protein</fullName>
    </submittedName>
</protein>
<dbReference type="Proteomes" id="UP000821845">
    <property type="component" value="Chromosome 2"/>
</dbReference>
<proteinExistence type="predicted"/>
<reference evidence="1" key="1">
    <citation type="submission" date="2020-05" db="EMBL/GenBank/DDBJ databases">
        <title>Large-scale comparative analyses of tick genomes elucidate their genetic diversity and vector capacities.</title>
        <authorList>
            <person name="Jia N."/>
            <person name="Wang J."/>
            <person name="Shi W."/>
            <person name="Du L."/>
            <person name="Sun Y."/>
            <person name="Zhan W."/>
            <person name="Jiang J."/>
            <person name="Wang Q."/>
            <person name="Zhang B."/>
            <person name="Ji P."/>
            <person name="Sakyi L.B."/>
            <person name="Cui X."/>
            <person name="Yuan T."/>
            <person name="Jiang B."/>
            <person name="Yang W."/>
            <person name="Lam T.T.-Y."/>
            <person name="Chang Q."/>
            <person name="Ding S."/>
            <person name="Wang X."/>
            <person name="Zhu J."/>
            <person name="Ruan X."/>
            <person name="Zhao L."/>
            <person name="Wei J."/>
            <person name="Que T."/>
            <person name="Du C."/>
            <person name="Cheng J."/>
            <person name="Dai P."/>
            <person name="Han X."/>
            <person name="Huang E."/>
            <person name="Gao Y."/>
            <person name="Liu J."/>
            <person name="Shao H."/>
            <person name="Ye R."/>
            <person name="Li L."/>
            <person name="Wei W."/>
            <person name="Wang X."/>
            <person name="Wang C."/>
            <person name="Yang T."/>
            <person name="Huo Q."/>
            <person name="Li W."/>
            <person name="Guo W."/>
            <person name="Chen H."/>
            <person name="Zhou L."/>
            <person name="Ni X."/>
            <person name="Tian J."/>
            <person name="Zhou Y."/>
            <person name="Sheng Y."/>
            <person name="Liu T."/>
            <person name="Pan Y."/>
            <person name="Xia L."/>
            <person name="Li J."/>
            <person name="Zhao F."/>
            <person name="Cao W."/>
        </authorList>
    </citation>
    <scope>NUCLEOTIDE SEQUENCE</scope>
    <source>
        <strain evidence="1">Hyas-2018</strain>
    </source>
</reference>
<gene>
    <name evidence="1" type="ORF">HPB50_000755</name>
</gene>
<evidence type="ECO:0000313" key="1">
    <source>
        <dbReference type="EMBL" id="KAH6937488.1"/>
    </source>
</evidence>
<dbReference type="EMBL" id="CM023482">
    <property type="protein sequence ID" value="KAH6937488.1"/>
    <property type="molecule type" value="Genomic_DNA"/>
</dbReference>